<keyword evidence="2" id="KW-1185">Reference proteome</keyword>
<proteinExistence type="predicted"/>
<evidence type="ECO:0000313" key="1">
    <source>
        <dbReference type="EMBL" id="ETW96434.1"/>
    </source>
</evidence>
<name>W4LEU0_ENTF1</name>
<organism evidence="1 2">
    <name type="scientific">Entotheonella factor</name>
    <dbReference type="NCBI Taxonomy" id="1429438"/>
    <lineage>
        <taxon>Bacteria</taxon>
        <taxon>Pseudomonadati</taxon>
        <taxon>Nitrospinota/Tectimicrobiota group</taxon>
        <taxon>Candidatus Tectimicrobiota</taxon>
        <taxon>Candidatus Entotheonellia</taxon>
        <taxon>Candidatus Entotheonellales</taxon>
        <taxon>Candidatus Entotheonellaceae</taxon>
        <taxon>Candidatus Entotheonella</taxon>
    </lineage>
</organism>
<protein>
    <submittedName>
        <fullName evidence="1">Uncharacterized protein</fullName>
    </submittedName>
</protein>
<dbReference type="Proteomes" id="UP000019141">
    <property type="component" value="Unassembled WGS sequence"/>
</dbReference>
<gene>
    <name evidence="1" type="ORF">ETSY1_26645</name>
</gene>
<dbReference type="EMBL" id="AZHW01000788">
    <property type="protein sequence ID" value="ETW96434.1"/>
    <property type="molecule type" value="Genomic_DNA"/>
</dbReference>
<dbReference type="AlphaFoldDB" id="W4LEU0"/>
<dbReference type="HOGENOM" id="CLU_2988046_0_0_7"/>
<reference evidence="1 2" key="1">
    <citation type="journal article" date="2014" name="Nature">
        <title>An environmental bacterial taxon with a large and distinct metabolic repertoire.</title>
        <authorList>
            <person name="Wilson M.C."/>
            <person name="Mori T."/>
            <person name="Ruckert C."/>
            <person name="Uria A.R."/>
            <person name="Helf M.J."/>
            <person name="Takada K."/>
            <person name="Gernert C."/>
            <person name="Steffens U.A."/>
            <person name="Heycke N."/>
            <person name="Schmitt S."/>
            <person name="Rinke C."/>
            <person name="Helfrich E.J."/>
            <person name="Brachmann A.O."/>
            <person name="Gurgui C."/>
            <person name="Wakimoto T."/>
            <person name="Kracht M."/>
            <person name="Crusemann M."/>
            <person name="Hentschel U."/>
            <person name="Abe I."/>
            <person name="Matsunaga S."/>
            <person name="Kalinowski J."/>
            <person name="Takeyama H."/>
            <person name="Piel J."/>
        </authorList>
    </citation>
    <scope>NUCLEOTIDE SEQUENCE [LARGE SCALE GENOMIC DNA]</scope>
    <source>
        <strain evidence="2">TSY1</strain>
    </source>
</reference>
<sequence>MESAHRYVPQERLKIAGACWNPDNVNAMLALRVVRANGWWDEFWQWRLDQRQAQMGV</sequence>
<evidence type="ECO:0000313" key="2">
    <source>
        <dbReference type="Proteomes" id="UP000019141"/>
    </source>
</evidence>
<accession>W4LEU0</accession>
<comment type="caution">
    <text evidence="1">The sequence shown here is derived from an EMBL/GenBank/DDBJ whole genome shotgun (WGS) entry which is preliminary data.</text>
</comment>